<feature type="signal peptide" evidence="2">
    <location>
        <begin position="1"/>
        <end position="24"/>
    </location>
</feature>
<name>A0A5R8KFS6_9BACT</name>
<dbReference type="PANTHER" id="PTHR43405">
    <property type="entry name" value="GLYCOSYL HYDROLASE DIGH"/>
    <property type="match status" value="1"/>
</dbReference>
<accession>A0A5R8KFS6</accession>
<evidence type="ECO:0000256" key="1">
    <source>
        <dbReference type="ARBA" id="ARBA00022729"/>
    </source>
</evidence>
<comment type="caution">
    <text evidence="4">The sequence shown here is derived from an EMBL/GenBank/DDBJ whole genome shotgun (WGS) entry which is preliminary data.</text>
</comment>
<dbReference type="PANTHER" id="PTHR43405:SF1">
    <property type="entry name" value="GLYCOSYL HYDROLASE DIGH"/>
    <property type="match status" value="1"/>
</dbReference>
<dbReference type="InterPro" id="IPR003790">
    <property type="entry name" value="GHL10"/>
</dbReference>
<feature type="domain" description="Glycosyl hydrolase-like 10" evidence="3">
    <location>
        <begin position="35"/>
        <end position="347"/>
    </location>
</feature>
<evidence type="ECO:0000313" key="4">
    <source>
        <dbReference type="EMBL" id="TLD70815.1"/>
    </source>
</evidence>
<keyword evidence="1 2" id="KW-0732">Signal</keyword>
<evidence type="ECO:0000259" key="3">
    <source>
        <dbReference type="Pfam" id="PF02638"/>
    </source>
</evidence>
<dbReference type="Pfam" id="PF02638">
    <property type="entry name" value="GHL10"/>
    <property type="match status" value="1"/>
</dbReference>
<keyword evidence="5" id="KW-1185">Reference proteome</keyword>
<dbReference type="RefSeq" id="WP_138086285.1">
    <property type="nucleotide sequence ID" value="NZ_VAUV01000007.1"/>
</dbReference>
<dbReference type="SUPFAM" id="SSF51445">
    <property type="entry name" value="(Trans)glycosidases"/>
    <property type="match status" value="1"/>
</dbReference>
<sequence>MINLRWLVGVLVAVTGVAPATVSAQMPAPPLPLREFRGAWVATVHGVDWPFEPGDPSAKQQKELLQIIEKASQLRLNALIFQVRPAGDAVYKSDLEPWSPYFTGVMGRAPNPPWDPLEFMVKECHARGIEVHAWFNPYRALANTKHKGTGKHIAARHPEWCWKYGNYTWMCPGERGVQQLGIDVITDVVRRYDVDGIHLDDYFYPYPIKDKAGNKIEFPDDRSWNAYKATGGGLTRPEWRRANVDGFVQRLYTAIKAEKRWVRFGISPFGIWRPNNPAGIAKGALDAFEDLGADSLRWLQAGWCDYFAPQLYWPSEPKNLSFPLLFDWWISQNTARRHVWPGMASERVLKDRQPHEILKQISHTRMRGNYMPPGHIHWNFTALAKNKGTLADLCVQRAYQNMAIPPSAAWLGSEKPAAPLMKLEAGSATWGYADNRLDSFVKWWLVQSFENGRWVDKKLLPSDVRSFALTKEMTGLSVRAIGHTGMASEPALVR</sequence>
<dbReference type="InterPro" id="IPR017853">
    <property type="entry name" value="GH"/>
</dbReference>
<dbReference type="AlphaFoldDB" id="A0A5R8KFS6"/>
<dbReference type="InterPro" id="IPR052177">
    <property type="entry name" value="Divisome_Glycosyl_Hydrolase"/>
</dbReference>
<evidence type="ECO:0000313" key="5">
    <source>
        <dbReference type="Proteomes" id="UP000306196"/>
    </source>
</evidence>
<gene>
    <name evidence="4" type="ORF">FEM03_10935</name>
</gene>
<protein>
    <recommendedName>
        <fullName evidence="3">Glycosyl hydrolase-like 10 domain-containing protein</fullName>
    </recommendedName>
</protein>
<proteinExistence type="predicted"/>
<organism evidence="4 5">
    <name type="scientific">Phragmitibacter flavus</name>
    <dbReference type="NCBI Taxonomy" id="2576071"/>
    <lineage>
        <taxon>Bacteria</taxon>
        <taxon>Pseudomonadati</taxon>
        <taxon>Verrucomicrobiota</taxon>
        <taxon>Verrucomicrobiia</taxon>
        <taxon>Verrucomicrobiales</taxon>
        <taxon>Verrucomicrobiaceae</taxon>
        <taxon>Phragmitibacter</taxon>
    </lineage>
</organism>
<dbReference type="Proteomes" id="UP000306196">
    <property type="component" value="Unassembled WGS sequence"/>
</dbReference>
<dbReference type="EMBL" id="VAUV01000007">
    <property type="protein sequence ID" value="TLD70815.1"/>
    <property type="molecule type" value="Genomic_DNA"/>
</dbReference>
<feature type="chain" id="PRO_5024298297" description="Glycosyl hydrolase-like 10 domain-containing protein" evidence="2">
    <location>
        <begin position="25"/>
        <end position="494"/>
    </location>
</feature>
<evidence type="ECO:0000256" key="2">
    <source>
        <dbReference type="SAM" id="SignalP"/>
    </source>
</evidence>
<reference evidence="4 5" key="1">
    <citation type="submission" date="2019-05" db="EMBL/GenBank/DDBJ databases">
        <title>Verrucobacter flavum gen. nov., sp. nov. a new member of the family Verrucomicrobiaceae.</title>
        <authorList>
            <person name="Szuroczki S."/>
            <person name="Abbaszade G."/>
            <person name="Szabo A."/>
            <person name="Felfoldi T."/>
            <person name="Schumann P."/>
            <person name="Boka K."/>
            <person name="Keki Z."/>
            <person name="Toumi M."/>
            <person name="Toth E."/>
        </authorList>
    </citation>
    <scope>NUCLEOTIDE SEQUENCE [LARGE SCALE GENOMIC DNA]</scope>
    <source>
        <strain evidence="4 5">MG-N-17</strain>
    </source>
</reference>
<dbReference type="OrthoDB" id="9794671at2"/>
<dbReference type="Gene3D" id="3.20.20.80">
    <property type="entry name" value="Glycosidases"/>
    <property type="match status" value="1"/>
</dbReference>